<feature type="domain" description="Nudix hydrolase" evidence="1">
    <location>
        <begin position="86"/>
        <end position="227"/>
    </location>
</feature>
<protein>
    <recommendedName>
        <fullName evidence="1">Nudix hydrolase domain-containing protein</fullName>
    </recommendedName>
</protein>
<dbReference type="Gene3D" id="3.90.79.10">
    <property type="entry name" value="Nucleoside Triphosphate Pyrophosphohydrolase"/>
    <property type="match status" value="1"/>
</dbReference>
<dbReference type="GO" id="GO:0010945">
    <property type="term" value="F:coenzyme A diphosphatase activity"/>
    <property type="evidence" value="ECO:0007669"/>
    <property type="project" value="InterPro"/>
</dbReference>
<evidence type="ECO:0000313" key="2">
    <source>
        <dbReference type="EMBL" id="WFC95703.1"/>
    </source>
</evidence>
<proteinExistence type="predicted"/>
<dbReference type="InterPro" id="IPR015797">
    <property type="entry name" value="NUDIX_hydrolase-like_dom_sf"/>
</dbReference>
<dbReference type="InterPro" id="IPR045121">
    <property type="entry name" value="CoAse"/>
</dbReference>
<dbReference type="Pfam" id="PF00293">
    <property type="entry name" value="NUDIX"/>
    <property type="match status" value="1"/>
</dbReference>
<accession>A0AAF0ITA1</accession>
<keyword evidence="3" id="KW-1185">Reference proteome</keyword>
<organism evidence="2 3">
    <name type="scientific">Malassezia brasiliensis</name>
    <dbReference type="NCBI Taxonomy" id="1821822"/>
    <lineage>
        <taxon>Eukaryota</taxon>
        <taxon>Fungi</taxon>
        <taxon>Dikarya</taxon>
        <taxon>Basidiomycota</taxon>
        <taxon>Ustilaginomycotina</taxon>
        <taxon>Malasseziomycetes</taxon>
        <taxon>Malasseziales</taxon>
        <taxon>Malasseziaceae</taxon>
        <taxon>Malassezia</taxon>
    </lineage>
</organism>
<dbReference type="InterPro" id="IPR000086">
    <property type="entry name" value="NUDIX_hydrolase_dom"/>
</dbReference>
<sequence length="428" mass="48782">MSQSLLAHLQHGLIRIATVPPRVLASPASQPRRASVALILRVRPAPEDESWLRAKWRYGDVKEEDAHFFPSMTQQDANGTLSTEARLRHFFSLPWVQRGTAELLFIKRAVRENDQWSSHVAFPGGRRDEEDENGLYTAMRETWEEVGIDLAEKEFLQVGHLEDREITSSLGKRLLMILSPYVFLQLSPFSERPHLQASEVESLQWVPLQRLFTPKPNWGTIHIDFARRAPRNSVLRVLLSVLIGKMSFRSVQLPNRPDAVAKGDGDAEALVPHAKLPDKAEEAVETLSDDRGDTTHILTDSEKDYLEQCTPHLQLWGLTLGMTLDFLTHMGTYQMQPLSATEQEKSMLERILSNTPSSYLLGAPTELALAKKTPSVVEVFPHFSYPDVNFWIWVFGWRYRVILRGWQRSIGTEMERRAHWSGLALAAF</sequence>
<dbReference type="PANTHER" id="PTHR12992:SF44">
    <property type="entry name" value="NUDIX HYDROLASE DOMAIN-CONTAINING PROTEIN"/>
    <property type="match status" value="1"/>
</dbReference>
<reference evidence="2" key="1">
    <citation type="submission" date="2023-03" db="EMBL/GenBank/DDBJ databases">
        <title>Mating type loci evolution in Malassezia.</title>
        <authorList>
            <person name="Coelho M.A."/>
        </authorList>
    </citation>
    <scope>NUCLEOTIDE SEQUENCE</scope>
    <source>
        <strain evidence="2">CBS 14135</strain>
    </source>
</reference>
<evidence type="ECO:0000259" key="1">
    <source>
        <dbReference type="PROSITE" id="PS51462"/>
    </source>
</evidence>
<dbReference type="EMBL" id="CP119953">
    <property type="protein sequence ID" value="WFC95703.1"/>
    <property type="molecule type" value="Genomic_DNA"/>
</dbReference>
<evidence type="ECO:0000313" key="3">
    <source>
        <dbReference type="Proteomes" id="UP001216638"/>
    </source>
</evidence>
<dbReference type="AlphaFoldDB" id="A0AAF0ITA1"/>
<name>A0AAF0ITA1_9BASI</name>
<dbReference type="PANTHER" id="PTHR12992">
    <property type="entry name" value="NUDIX HYDROLASE"/>
    <property type="match status" value="1"/>
</dbReference>
<dbReference type="Proteomes" id="UP001216638">
    <property type="component" value="Chromosome 3"/>
</dbReference>
<dbReference type="CDD" id="cd03426">
    <property type="entry name" value="NUDIX_CoAse_Nudt7"/>
    <property type="match status" value="1"/>
</dbReference>
<dbReference type="SUPFAM" id="SSF55811">
    <property type="entry name" value="Nudix"/>
    <property type="match status" value="1"/>
</dbReference>
<dbReference type="PROSITE" id="PS51462">
    <property type="entry name" value="NUDIX"/>
    <property type="match status" value="1"/>
</dbReference>
<gene>
    <name evidence="2" type="ORF">MBRA1_002356</name>
</gene>